<dbReference type="VEuPathDB" id="FungiDB:MAPG_12075"/>
<keyword evidence="8" id="KW-0812">Transmembrane</keyword>
<dbReference type="GO" id="GO:0016705">
    <property type="term" value="F:oxidoreductase activity, acting on paired donors, with incorporation or reduction of molecular oxygen"/>
    <property type="evidence" value="ECO:0007669"/>
    <property type="project" value="InterPro"/>
</dbReference>
<dbReference type="Pfam" id="PF00067">
    <property type="entry name" value="p450"/>
    <property type="match status" value="1"/>
</dbReference>
<evidence type="ECO:0000256" key="3">
    <source>
        <dbReference type="ARBA" id="ARBA00022617"/>
    </source>
</evidence>
<comment type="cofactor">
    <cofactor evidence="1">
        <name>heme</name>
        <dbReference type="ChEBI" id="CHEBI:30413"/>
    </cofactor>
</comment>
<keyword evidence="6" id="KW-0408">Iron</keyword>
<evidence type="ECO:0000313" key="9">
    <source>
        <dbReference type="EMBL" id="KLU93137.1"/>
    </source>
</evidence>
<dbReference type="PANTHER" id="PTHR46206:SF2">
    <property type="entry name" value="CYTOCHROME P450 MONOOXYGENASE AUSG-RELATED"/>
    <property type="match status" value="1"/>
</dbReference>
<evidence type="ECO:0000256" key="5">
    <source>
        <dbReference type="ARBA" id="ARBA00023002"/>
    </source>
</evidence>
<dbReference type="GO" id="GO:0020037">
    <property type="term" value="F:heme binding"/>
    <property type="evidence" value="ECO:0007669"/>
    <property type="project" value="InterPro"/>
</dbReference>
<protein>
    <recommendedName>
        <fullName evidence="10">Cytochrome P450</fullName>
    </recommendedName>
</protein>
<keyword evidence="8" id="KW-0472">Membrane</keyword>
<feature type="transmembrane region" description="Helical" evidence="8">
    <location>
        <begin position="26"/>
        <end position="49"/>
    </location>
</feature>
<proteinExistence type="inferred from homology"/>
<name>A0A0H2UAX3_MAGP6</name>
<reference evidence="9" key="2">
    <citation type="submission" date="2011-03" db="EMBL/GenBank/DDBJ databases">
        <title>Annotation of Magnaporthe poae ATCC 64411.</title>
        <authorList>
            <person name="Ma L.-J."/>
            <person name="Dead R."/>
            <person name="Young S.K."/>
            <person name="Zeng Q."/>
            <person name="Gargeya S."/>
            <person name="Fitzgerald M."/>
            <person name="Haas B."/>
            <person name="Abouelleil A."/>
            <person name="Alvarado L."/>
            <person name="Arachchi H.M."/>
            <person name="Berlin A."/>
            <person name="Brown A."/>
            <person name="Chapman S.B."/>
            <person name="Chen Z."/>
            <person name="Dunbar C."/>
            <person name="Freedman E."/>
            <person name="Gearin G."/>
            <person name="Gellesch M."/>
            <person name="Goldberg J."/>
            <person name="Griggs A."/>
            <person name="Gujja S."/>
            <person name="Heiman D."/>
            <person name="Howarth C."/>
            <person name="Larson L."/>
            <person name="Lui A."/>
            <person name="MacDonald P.J.P."/>
            <person name="Mehta T."/>
            <person name="Montmayeur A."/>
            <person name="Murphy C."/>
            <person name="Neiman D."/>
            <person name="Pearson M."/>
            <person name="Priest M."/>
            <person name="Roberts A."/>
            <person name="Saif S."/>
            <person name="Shea T."/>
            <person name="Shenoy N."/>
            <person name="Sisk P."/>
            <person name="Stolte C."/>
            <person name="Sykes S."/>
            <person name="Yandava C."/>
            <person name="Wortman J."/>
            <person name="Nusbaum C."/>
            <person name="Birren B."/>
        </authorList>
    </citation>
    <scope>NUCLEOTIDE SEQUENCE</scope>
    <source>
        <strain evidence="9">ATCC 64411</strain>
    </source>
</reference>
<keyword evidence="8" id="KW-1133">Transmembrane helix</keyword>
<reference evidence="9" key="1">
    <citation type="submission" date="2010-05" db="EMBL/GenBank/DDBJ databases">
        <title>The Genome Sequence of Magnaporthe poae strain ATCC 64411.</title>
        <authorList>
            <consortium name="The Broad Institute Genome Sequencing Platform"/>
            <consortium name="Broad Institute Genome Sequencing Center for Infectious Disease"/>
            <person name="Ma L.-J."/>
            <person name="Dead R."/>
            <person name="Young S."/>
            <person name="Zeng Q."/>
            <person name="Koehrsen M."/>
            <person name="Alvarado L."/>
            <person name="Berlin A."/>
            <person name="Chapman S.B."/>
            <person name="Chen Z."/>
            <person name="Freedman E."/>
            <person name="Gellesch M."/>
            <person name="Goldberg J."/>
            <person name="Griggs A."/>
            <person name="Gujja S."/>
            <person name="Heilman E.R."/>
            <person name="Heiman D."/>
            <person name="Hepburn T."/>
            <person name="Howarth C."/>
            <person name="Jen D."/>
            <person name="Larson L."/>
            <person name="Mehta T."/>
            <person name="Neiman D."/>
            <person name="Pearson M."/>
            <person name="Roberts A."/>
            <person name="Saif S."/>
            <person name="Shea T."/>
            <person name="Shenoy N."/>
            <person name="Sisk P."/>
            <person name="Stolte C."/>
            <person name="Sykes S."/>
            <person name="Walk T."/>
            <person name="White J."/>
            <person name="Yandava C."/>
            <person name="Haas B."/>
            <person name="Nusbaum C."/>
            <person name="Birren B."/>
        </authorList>
    </citation>
    <scope>NUCLEOTIDE SEQUENCE</scope>
    <source>
        <strain evidence="9">ATCC 64411</strain>
    </source>
</reference>
<dbReference type="CDD" id="cd11041">
    <property type="entry name" value="CYP503A1-like"/>
    <property type="match status" value="1"/>
</dbReference>
<evidence type="ECO:0000256" key="2">
    <source>
        <dbReference type="ARBA" id="ARBA00010617"/>
    </source>
</evidence>
<feature type="non-terminal residue" evidence="9">
    <location>
        <position position="457"/>
    </location>
</feature>
<evidence type="ECO:0000256" key="4">
    <source>
        <dbReference type="ARBA" id="ARBA00022723"/>
    </source>
</evidence>
<evidence type="ECO:0000256" key="1">
    <source>
        <dbReference type="ARBA" id="ARBA00001971"/>
    </source>
</evidence>
<sequence length="457" mass="51346">MAATSTAANNTTWLQKLQDNPQSLEFATPTVALTLVVLILVPVVASLLFGGRRSNLPVANPPKLLQSMRQKQFEFAKDGMKILSEARARFRGKPFILITNTGPFTILPPEKAHEIRNMQQLNHRKVFSDSIPNWMTGIGTFAILDHPTEFLQKAITKHLSKRLNTVTEPLALEASFAVKTVLRDSSDWTEVKIYDAILDIVARLSSRVFLGPDVCRNEDWLDLTKNYAQVQTEAIRTLQLFPSILRPLVYLLHTPCQTARKEWHRANSIVMPAVEQRRKERQECVAKGTPLPIYNDAIDWAEAEVNGAPYSPTDLQLMLSFAAIHTSTDLTCQTLIHLAANPKCIGALREEMLEVLPVAGWKKTSLTNLRLLDSAIKEAQRLKPIQMTTMVRKVTADTELEGGIILRKGENVAVDNFNLMNPAIHKNPEIFDIYRFYEARNQPGGEHRAQLVATTVE</sequence>
<dbReference type="PANTHER" id="PTHR46206">
    <property type="entry name" value="CYTOCHROME P450"/>
    <property type="match status" value="1"/>
</dbReference>
<keyword evidence="7" id="KW-0503">Monooxygenase</keyword>
<keyword evidence="3" id="KW-0349">Heme</keyword>
<keyword evidence="4" id="KW-0479">Metal-binding</keyword>
<organism evidence="9">
    <name type="scientific">Magnaporthiopsis poae (strain ATCC 64411 / 73-15)</name>
    <name type="common">Kentucky bluegrass fungus</name>
    <name type="synonym">Magnaporthe poae</name>
    <dbReference type="NCBI Taxonomy" id="644358"/>
    <lineage>
        <taxon>Eukaryota</taxon>
        <taxon>Fungi</taxon>
        <taxon>Dikarya</taxon>
        <taxon>Ascomycota</taxon>
        <taxon>Pezizomycotina</taxon>
        <taxon>Sordariomycetes</taxon>
        <taxon>Sordariomycetidae</taxon>
        <taxon>Magnaporthales</taxon>
        <taxon>Magnaporthaceae</taxon>
        <taxon>Magnaporthiopsis</taxon>
    </lineage>
</organism>
<dbReference type="GO" id="GO:0005506">
    <property type="term" value="F:iron ion binding"/>
    <property type="evidence" value="ECO:0007669"/>
    <property type="project" value="InterPro"/>
</dbReference>
<dbReference type="GO" id="GO:0004497">
    <property type="term" value="F:monooxygenase activity"/>
    <property type="evidence" value="ECO:0007669"/>
    <property type="project" value="UniProtKB-KW"/>
</dbReference>
<dbReference type="AlphaFoldDB" id="A0A0H2UAX3"/>
<dbReference type="EMBL" id="GL877114">
    <property type="protein sequence ID" value="KLU93137.1"/>
    <property type="molecule type" value="Genomic_DNA"/>
</dbReference>
<dbReference type="Gene3D" id="1.10.630.10">
    <property type="entry name" value="Cytochrome P450"/>
    <property type="match status" value="1"/>
</dbReference>
<dbReference type="OrthoDB" id="1844152at2759"/>
<keyword evidence="5" id="KW-0560">Oxidoreductase</keyword>
<evidence type="ECO:0000256" key="7">
    <source>
        <dbReference type="ARBA" id="ARBA00023033"/>
    </source>
</evidence>
<evidence type="ECO:0000256" key="6">
    <source>
        <dbReference type="ARBA" id="ARBA00023004"/>
    </source>
</evidence>
<evidence type="ECO:0000256" key="8">
    <source>
        <dbReference type="SAM" id="Phobius"/>
    </source>
</evidence>
<gene>
    <name evidence="9" type="ORF">MAPG_12075</name>
</gene>
<dbReference type="InterPro" id="IPR001128">
    <property type="entry name" value="Cyt_P450"/>
</dbReference>
<dbReference type="InterPro" id="IPR036396">
    <property type="entry name" value="Cyt_P450_sf"/>
</dbReference>
<comment type="similarity">
    <text evidence="2">Belongs to the cytochrome P450 family.</text>
</comment>
<dbReference type="SUPFAM" id="SSF48264">
    <property type="entry name" value="Cytochrome P450"/>
    <property type="match status" value="1"/>
</dbReference>
<accession>A0A0H2UAX3</accession>
<evidence type="ECO:0008006" key="10">
    <source>
        <dbReference type="Google" id="ProtNLM"/>
    </source>
</evidence>